<dbReference type="EMBL" id="FTMN01000001">
    <property type="protein sequence ID" value="SIP87296.1"/>
    <property type="molecule type" value="Genomic_DNA"/>
</dbReference>
<dbReference type="GO" id="GO:0005886">
    <property type="term" value="C:plasma membrane"/>
    <property type="evidence" value="ECO:0007669"/>
    <property type="project" value="TreeGrafter"/>
</dbReference>
<dbReference type="PANTHER" id="PTHR33507:SF3">
    <property type="entry name" value="INNER MEMBRANE PROTEIN YBBJ"/>
    <property type="match status" value="1"/>
</dbReference>
<dbReference type="PANTHER" id="PTHR33507">
    <property type="entry name" value="INNER MEMBRANE PROTEIN YBBJ"/>
    <property type="match status" value="1"/>
</dbReference>
<accession>A0A1N6N5F3</accession>
<protein>
    <recommendedName>
        <fullName evidence="6">NfeD-like C-terminal domain-containing protein</fullName>
    </recommendedName>
</protein>
<evidence type="ECO:0000256" key="2">
    <source>
        <dbReference type="ARBA" id="ARBA00022692"/>
    </source>
</evidence>
<dbReference type="InterPro" id="IPR012340">
    <property type="entry name" value="NA-bd_OB-fold"/>
</dbReference>
<keyword evidence="2 5" id="KW-0812">Transmembrane</keyword>
<dbReference type="SUPFAM" id="SSF141322">
    <property type="entry name" value="NfeD domain-like"/>
    <property type="match status" value="1"/>
</dbReference>
<dbReference type="Pfam" id="PF01957">
    <property type="entry name" value="NfeD"/>
    <property type="match status" value="1"/>
</dbReference>
<dbReference type="RefSeq" id="WP_010322266.1">
    <property type="nucleotide sequence ID" value="NZ_FTMN01000001.1"/>
</dbReference>
<evidence type="ECO:0000259" key="6">
    <source>
        <dbReference type="Pfam" id="PF01957"/>
    </source>
</evidence>
<dbReference type="STRING" id="49186.SAMN05421647_10129"/>
<evidence type="ECO:0000313" key="8">
    <source>
        <dbReference type="Proteomes" id="UP000186895"/>
    </source>
</evidence>
<dbReference type="InterPro" id="IPR052165">
    <property type="entry name" value="Membrane_assoc_protease"/>
</dbReference>
<reference evidence="7 8" key="1">
    <citation type="submission" date="2017-01" db="EMBL/GenBank/DDBJ databases">
        <authorList>
            <person name="Mah S.A."/>
            <person name="Swanson W.J."/>
            <person name="Moy G.W."/>
            <person name="Vacquier V.D."/>
        </authorList>
    </citation>
    <scope>NUCLEOTIDE SEQUENCE [LARGE SCALE GENOMIC DNA]</scope>
    <source>
        <strain evidence="7 8">DSM 7027</strain>
    </source>
</reference>
<name>A0A1N6N5F3_9GAMM</name>
<dbReference type="InterPro" id="IPR002810">
    <property type="entry name" value="NfeD-like_C"/>
</dbReference>
<gene>
    <name evidence="7" type="ORF">SAMN05421647_10129</name>
</gene>
<keyword evidence="3 5" id="KW-1133">Transmembrane helix</keyword>
<dbReference type="Proteomes" id="UP000186895">
    <property type="component" value="Unassembled WGS sequence"/>
</dbReference>
<evidence type="ECO:0000313" key="7">
    <source>
        <dbReference type="EMBL" id="SIP87296.1"/>
    </source>
</evidence>
<dbReference type="AlphaFoldDB" id="A0A1N6N5F3"/>
<evidence type="ECO:0000256" key="4">
    <source>
        <dbReference type="ARBA" id="ARBA00023136"/>
    </source>
</evidence>
<dbReference type="Gene3D" id="2.40.50.140">
    <property type="entry name" value="Nucleic acid-binding proteins"/>
    <property type="match status" value="1"/>
</dbReference>
<feature type="transmembrane region" description="Helical" evidence="5">
    <location>
        <begin position="12"/>
        <end position="45"/>
    </location>
</feature>
<evidence type="ECO:0000256" key="1">
    <source>
        <dbReference type="ARBA" id="ARBA00004141"/>
    </source>
</evidence>
<feature type="transmembrane region" description="Helical" evidence="5">
    <location>
        <begin position="51"/>
        <end position="70"/>
    </location>
</feature>
<dbReference type="eggNOG" id="COG1585">
    <property type="taxonomic scope" value="Bacteria"/>
</dbReference>
<evidence type="ECO:0000256" key="3">
    <source>
        <dbReference type="ARBA" id="ARBA00022989"/>
    </source>
</evidence>
<feature type="domain" description="NfeD-like C-terminal" evidence="6">
    <location>
        <begin position="88"/>
        <end position="149"/>
    </location>
</feature>
<proteinExistence type="predicted"/>
<sequence>MTFQIEYWHWVVFGMLLMMAEIVVPSFTIFWFGLGAMVLAALLAVLPDLSLSIQMVAWALVSCAFALAWFKFLRPRMVDRTKAGVAREAVMGETGQVILAPQSPRRGQVRFSTPVLGADEWEFICDEEVETGDRVMIVDISGNTLIVKKRA</sequence>
<organism evidence="7 8">
    <name type="scientific">Marinobacterium stanieri</name>
    <dbReference type="NCBI Taxonomy" id="49186"/>
    <lineage>
        <taxon>Bacteria</taxon>
        <taxon>Pseudomonadati</taxon>
        <taxon>Pseudomonadota</taxon>
        <taxon>Gammaproteobacteria</taxon>
        <taxon>Oceanospirillales</taxon>
        <taxon>Oceanospirillaceae</taxon>
        <taxon>Marinobacterium</taxon>
    </lineage>
</organism>
<comment type="subcellular location">
    <subcellularLocation>
        <location evidence="1">Membrane</location>
        <topology evidence="1">Multi-pass membrane protein</topology>
    </subcellularLocation>
</comment>
<evidence type="ECO:0000256" key="5">
    <source>
        <dbReference type="SAM" id="Phobius"/>
    </source>
</evidence>
<keyword evidence="8" id="KW-1185">Reference proteome</keyword>
<keyword evidence="4 5" id="KW-0472">Membrane</keyword>